<evidence type="ECO:0000313" key="1">
    <source>
        <dbReference type="EMBL" id="RWX52844.1"/>
    </source>
</evidence>
<comment type="caution">
    <text evidence="1">The sequence shown here is derived from an EMBL/GenBank/DDBJ whole genome shotgun (WGS) entry which is preliminary data.</text>
</comment>
<proteinExistence type="predicted"/>
<dbReference type="RefSeq" id="WP_128786537.1">
    <property type="nucleotide sequence ID" value="NZ_RJLM01000024.1"/>
</dbReference>
<keyword evidence="2" id="KW-1185">Reference proteome</keyword>
<dbReference type="OrthoDB" id="9028651at2"/>
<protein>
    <submittedName>
        <fullName evidence="1">Uncharacterized protein</fullName>
    </submittedName>
</protein>
<sequence length="304" mass="34902">MIVIRTDTGITKLKSWEEVESRPNYMSNHTPNDAKLLSISGYYKFEGKPISCSLSSCHTAHGKGYLVRLSDGKEINIGHKCGKDLFEVEFETMTKDFRDFANGEEYKAVILQAKGLTRQWMDALDTMLDAPGGAKWANAHLRTLTTRFANTAVMKSLTDMKRNRSPHIMVNRKLTNKWEIEQRQATNPGMTWEEACWVRESSGTINGLPALYLENDLQELFIKQAKRNIEEIDNFDILKMPLSQLRTMSKQANDIPILLERCEQALQIAIQFLRPANLRGLRRVISKPDENEQFINYLKELESK</sequence>
<dbReference type="AlphaFoldDB" id="A0A3S4THP4"/>
<reference evidence="1 2" key="1">
    <citation type="submission" date="2018-11" db="EMBL/GenBank/DDBJ databases">
        <title>Photobacterium sp. BEI247 sp. nov., a marine bacterium isolated from Yongle Blue Hole in the South China Sea.</title>
        <authorList>
            <person name="Wang X."/>
        </authorList>
    </citation>
    <scope>NUCLEOTIDE SEQUENCE [LARGE SCALE GENOMIC DNA]</scope>
    <source>
        <strain evidence="2">BEI247</strain>
    </source>
</reference>
<gene>
    <name evidence="1" type="ORF">EDI28_24960</name>
</gene>
<evidence type="ECO:0000313" key="2">
    <source>
        <dbReference type="Proteomes" id="UP000287563"/>
    </source>
</evidence>
<dbReference type="Proteomes" id="UP000287563">
    <property type="component" value="Unassembled WGS sequence"/>
</dbReference>
<accession>A0A3S4THP4</accession>
<organism evidence="1 2">
    <name type="scientific">Photobacterium chitinilyticum</name>
    <dbReference type="NCBI Taxonomy" id="2485123"/>
    <lineage>
        <taxon>Bacteria</taxon>
        <taxon>Pseudomonadati</taxon>
        <taxon>Pseudomonadota</taxon>
        <taxon>Gammaproteobacteria</taxon>
        <taxon>Vibrionales</taxon>
        <taxon>Vibrionaceae</taxon>
        <taxon>Photobacterium</taxon>
    </lineage>
</organism>
<dbReference type="EMBL" id="RJLM01000024">
    <property type="protein sequence ID" value="RWX52844.1"/>
    <property type="molecule type" value="Genomic_DNA"/>
</dbReference>
<name>A0A3S4THP4_9GAMM</name>